<reference evidence="4" key="1">
    <citation type="journal article" date="2017" name="Nucleic Acids Res.">
        <title>Proteogenomics produces comprehensive and highly accurate protein-coding gene annotation in a complete genome assembly of Malassezia sympodialis.</title>
        <authorList>
            <person name="Zhu Y."/>
            <person name="Engstroem P.G."/>
            <person name="Tellgren-Roth C."/>
            <person name="Baudo C.D."/>
            <person name="Kennell J.C."/>
            <person name="Sun S."/>
            <person name="Billmyre R.B."/>
            <person name="Schroeder M.S."/>
            <person name="Andersson A."/>
            <person name="Holm T."/>
            <person name="Sigurgeirsson B."/>
            <person name="Wu G."/>
            <person name="Sankaranarayanan S.R."/>
            <person name="Siddharthan R."/>
            <person name="Sanyal K."/>
            <person name="Lundeberg J."/>
            <person name="Nystedt B."/>
            <person name="Boekhout T."/>
            <person name="Dawson T.L. Jr."/>
            <person name="Heitman J."/>
            <person name="Scheynius A."/>
            <person name="Lehtioe J."/>
        </authorList>
    </citation>
    <scope>NUCLEOTIDE SEQUENCE [LARGE SCALE GENOMIC DNA]</scope>
    <source>
        <strain evidence="4">ATCC 42132</strain>
    </source>
</reference>
<name>A0A1M8A5K1_MALS4</name>
<sequence>MADERHLQAAAREPPSGVDVMQKVFFEEKNPLEANVSLKKMGAEEQEPNLSTAAPTPEDGQKEAGQSSEHPKDVPSEDQVVPVTLKESEGDTQDIEENAKADAQQAHQQELDRLLWLSLPGNDQAIYYSDSDTEDDSTFLSASGPSQYTNRGRKLHTKDGVRWAHRGKLGTWTEPRKEVEVCARGVTAEFHERERRKMDAFQHANVDALLETESLLPGGMGNILRGTTASKRSAPQPNGARKQIRSRAWNPWNQDELIGSNLGNKELSSLNGSSLALPMLVPVLSARELLQSKLLKQTFRNPHLTALNRTALKLLESEHTMNCALGRCFSAMERIFDVPMEDHRKKSEKEIDKAMDIVPPLVHINDLFITNEGLHIPTKSSEESENTTVVSAEEQREILHTSLESLNELYADSREYMEQLEEVRLLLADVRRNRTHMWDIIRRWALRRENQDYQASQQYHRNLSDMQKSDNESKSRDESAHPDGIAVNNEARSNPSRCDWNNTSGRSRGKRRTR</sequence>
<organism evidence="3 4">
    <name type="scientific">Malassezia sympodialis (strain ATCC 42132)</name>
    <name type="common">Atopic eczema-associated yeast</name>
    <dbReference type="NCBI Taxonomy" id="1230383"/>
    <lineage>
        <taxon>Eukaryota</taxon>
        <taxon>Fungi</taxon>
        <taxon>Dikarya</taxon>
        <taxon>Basidiomycota</taxon>
        <taxon>Ustilaginomycotina</taxon>
        <taxon>Malasseziomycetes</taxon>
        <taxon>Malasseziales</taxon>
        <taxon>Malasseziaceae</taxon>
        <taxon>Malassezia</taxon>
    </lineage>
</organism>
<gene>
    <name evidence="3" type="ORF">MSYG_1959</name>
</gene>
<feature type="region of interest" description="Disordered" evidence="2">
    <location>
        <begin position="36"/>
        <end position="80"/>
    </location>
</feature>
<dbReference type="STRING" id="1230383.A0A1M8A5K1"/>
<dbReference type="Proteomes" id="UP000186303">
    <property type="component" value="Chromosome 3"/>
</dbReference>
<dbReference type="OrthoDB" id="3364754at2759"/>
<feature type="compositionally biased region" description="Polar residues" evidence="2">
    <location>
        <begin position="490"/>
        <end position="500"/>
    </location>
</feature>
<evidence type="ECO:0000256" key="2">
    <source>
        <dbReference type="SAM" id="MobiDB-lite"/>
    </source>
</evidence>
<evidence type="ECO:0000256" key="1">
    <source>
        <dbReference type="SAM" id="Coils"/>
    </source>
</evidence>
<protein>
    <recommendedName>
        <fullName evidence="5">Transcriptional regulatory protein RXT2 N-terminal domain-containing protein</fullName>
    </recommendedName>
</protein>
<evidence type="ECO:0000313" key="3">
    <source>
        <dbReference type="EMBL" id="SHO77617.1"/>
    </source>
</evidence>
<feature type="coiled-coil region" evidence="1">
    <location>
        <begin position="403"/>
        <end position="433"/>
    </location>
</feature>
<keyword evidence="4" id="KW-1185">Reference proteome</keyword>
<accession>A0A1M8A5K1</accession>
<proteinExistence type="predicted"/>
<evidence type="ECO:0008006" key="5">
    <source>
        <dbReference type="Google" id="ProtNLM"/>
    </source>
</evidence>
<dbReference type="EMBL" id="LT671823">
    <property type="protein sequence ID" value="SHO77617.1"/>
    <property type="molecule type" value="Genomic_DNA"/>
</dbReference>
<dbReference type="VEuPathDB" id="FungiDB:MSYG_1959"/>
<keyword evidence="1" id="KW-0175">Coiled coil</keyword>
<feature type="region of interest" description="Disordered" evidence="2">
    <location>
        <begin position="1"/>
        <end position="22"/>
    </location>
</feature>
<feature type="region of interest" description="Disordered" evidence="2">
    <location>
        <begin position="461"/>
        <end position="514"/>
    </location>
</feature>
<feature type="compositionally biased region" description="Basic and acidic residues" evidence="2">
    <location>
        <begin position="467"/>
        <end position="481"/>
    </location>
</feature>
<dbReference type="AlphaFoldDB" id="A0A1M8A5K1"/>
<evidence type="ECO:0000313" key="4">
    <source>
        <dbReference type="Proteomes" id="UP000186303"/>
    </source>
</evidence>